<protein>
    <recommendedName>
        <fullName evidence="4">Asparagine synthase</fullName>
    </recommendedName>
</protein>
<evidence type="ECO:0000313" key="2">
    <source>
        <dbReference type="EMBL" id="RZU66056.1"/>
    </source>
</evidence>
<reference evidence="2 3" key="1">
    <citation type="submission" date="2019-02" db="EMBL/GenBank/DDBJ databases">
        <title>Sequencing the genomes of 1000 actinobacteria strains.</title>
        <authorList>
            <person name="Klenk H.-P."/>
        </authorList>
    </citation>
    <scope>NUCLEOTIDE SEQUENCE [LARGE SCALE GENOMIC DNA]</scope>
    <source>
        <strain evidence="2 3">DSM 18319</strain>
    </source>
</reference>
<feature type="region of interest" description="Disordered" evidence="1">
    <location>
        <begin position="194"/>
        <end position="233"/>
    </location>
</feature>
<gene>
    <name evidence="2" type="ORF">EV379_2402</name>
</gene>
<accession>A0A4V2GAY3</accession>
<dbReference type="RefSeq" id="WP_130506308.1">
    <property type="nucleotide sequence ID" value="NZ_SHLC01000001.1"/>
</dbReference>
<dbReference type="AlphaFoldDB" id="A0A4V2GAY3"/>
<sequence length="233" mass="25642">MRFWRKRRKMAKFDPSALPAPKRISLDRAVDEGLLLAEYATRMETKNQVIIGALRGDRDFDVERYADVVRTNLARLADEAQDQALRISGERRHARDTPGLAKGHHDYRRSDVSNLQLREQSYSGLAAKLLELSADDEYVNGIVEAARVAAWEEVGDVVVSTLAEQQEPVDLGDNYAEERLIRMQLLQMEDLEELATQRRHSAPKASAAADGAAGSAAGSTAGSAAESSAPRVP</sequence>
<name>A0A4V2GAY3_9MICO</name>
<dbReference type="EMBL" id="SHLC01000001">
    <property type="protein sequence ID" value="RZU66056.1"/>
    <property type="molecule type" value="Genomic_DNA"/>
</dbReference>
<comment type="caution">
    <text evidence="2">The sequence shown here is derived from an EMBL/GenBank/DDBJ whole genome shotgun (WGS) entry which is preliminary data.</text>
</comment>
<evidence type="ECO:0008006" key="4">
    <source>
        <dbReference type="Google" id="ProtNLM"/>
    </source>
</evidence>
<feature type="compositionally biased region" description="Low complexity" evidence="1">
    <location>
        <begin position="203"/>
        <end position="233"/>
    </location>
</feature>
<keyword evidence="3" id="KW-1185">Reference proteome</keyword>
<evidence type="ECO:0000256" key="1">
    <source>
        <dbReference type="SAM" id="MobiDB-lite"/>
    </source>
</evidence>
<dbReference type="Proteomes" id="UP000291483">
    <property type="component" value="Unassembled WGS sequence"/>
</dbReference>
<dbReference type="OrthoDB" id="5118185at2"/>
<proteinExistence type="predicted"/>
<organism evidence="2 3">
    <name type="scientific">Microterricola gilva</name>
    <dbReference type="NCBI Taxonomy" id="393267"/>
    <lineage>
        <taxon>Bacteria</taxon>
        <taxon>Bacillati</taxon>
        <taxon>Actinomycetota</taxon>
        <taxon>Actinomycetes</taxon>
        <taxon>Micrococcales</taxon>
        <taxon>Microbacteriaceae</taxon>
        <taxon>Microterricola</taxon>
    </lineage>
</organism>
<evidence type="ECO:0000313" key="3">
    <source>
        <dbReference type="Proteomes" id="UP000291483"/>
    </source>
</evidence>